<evidence type="ECO:0000313" key="19">
    <source>
        <dbReference type="Proteomes" id="UP001231362"/>
    </source>
</evidence>
<dbReference type="PANTHER" id="PTHR45339">
    <property type="entry name" value="HYBRID SIGNAL TRANSDUCTION HISTIDINE KINASE J"/>
    <property type="match status" value="1"/>
</dbReference>
<dbReference type="InterPro" id="IPR036097">
    <property type="entry name" value="HisK_dim/P_sf"/>
</dbReference>
<keyword evidence="10" id="KW-0902">Two-component regulatory system</keyword>
<evidence type="ECO:0000259" key="15">
    <source>
        <dbReference type="PROSITE" id="PS50109"/>
    </source>
</evidence>
<dbReference type="GO" id="GO:0004673">
    <property type="term" value="F:protein histidine kinase activity"/>
    <property type="evidence" value="ECO:0007669"/>
    <property type="project" value="UniProtKB-EC"/>
</dbReference>
<feature type="transmembrane region" description="Helical" evidence="14">
    <location>
        <begin position="7"/>
        <end position="29"/>
    </location>
</feature>
<dbReference type="SUPFAM" id="SSF52172">
    <property type="entry name" value="CheY-like"/>
    <property type="match status" value="1"/>
</dbReference>
<dbReference type="SUPFAM" id="SSF55874">
    <property type="entry name" value="ATPase domain of HSP90 chaperone/DNA topoisomerase II/histidine kinase"/>
    <property type="match status" value="1"/>
</dbReference>
<sequence length="898" mass="101805">MKYTTRLYLGFSSVIILITILIALIVGMLNNQNQEISNLVEDRYQKIKLINHIRVNIKNIDRELNEMVFENANEQKVNKIQKIRDASILVDEDLAVLKEIIQFKDAKLQLANINAQIKAYNTTVDQVISLVVVDDIEHASSLFVTSNEQYLQIINTSEELISIQERIMEDTLASTEASYNLYVKIALSSIILAIVFGYGISRWVIKSIIFRFKSIRAVMNSIEYGSENLPRIKMVANDEIGEIAQAYNKMAEALEKHERTEREYVADIEGQNWVSSKLSDLSMITQESAYLHELGDKYLQEIVPSVEATHGVLYVLKNDGTNPYLEKISSYADVAKLEGGVKERVELGEGLIGQCAKDGKPIYLFDIPEDYLSISSGLGETSPNTILIYPIMFNGSVIAVIELASLERFEDLHENLLIQAMNQLAIAIYRINQQAQVRELLEESQALNEELQTQSEELQLQQEELQTINEELEAQYKHSEQKTKDLEAIKYELEEKTRQLQLSSKYKSEFLANMSHELRTPLNSMIILAQILQDNKEDNLTEKQKEYASTIYAAGKDLLLLINDILDLAKIESGKANIQIGEMEFGELVKVTERQFRPVAEQKGIEFSVEIEKDIPNIIYTDEQKVHQILKNLISNAIKFTEKGQVQLRVKFARFAENPNEYISFQVSDTGIGISSDNKQLIFEAFQQEDGTTSRRYGGTGLGLSISKELADLLGGKIHIESEVGKGSVFSFYLPVDMNEKTVPIYDEVAGTIEDLNEDRAVSLPVPDFNCEEVLNGKRVLVVDDDMRNVFSLTTALEGAGMHVAFAENGREALEFLETDSPVDIVLMDIMMPEMDGYETMRLIRRQEKWKKMPIIALTAKAMNDDRKKCIDAGASDYISKPVKLEQLFSLLKVWLHK</sequence>
<feature type="domain" description="Histidine kinase" evidence="15">
    <location>
        <begin position="513"/>
        <end position="738"/>
    </location>
</feature>
<keyword evidence="6 18" id="KW-0808">Transferase</keyword>
<dbReference type="CDD" id="cd16922">
    <property type="entry name" value="HATPase_EvgS-ArcB-TorS-like"/>
    <property type="match status" value="1"/>
</dbReference>
<dbReference type="EC" id="2.7.13.3" evidence="3"/>
<evidence type="ECO:0000256" key="14">
    <source>
        <dbReference type="SAM" id="Phobius"/>
    </source>
</evidence>
<dbReference type="SMART" id="SM00387">
    <property type="entry name" value="HATPase_c"/>
    <property type="match status" value="1"/>
</dbReference>
<dbReference type="SMART" id="SM00448">
    <property type="entry name" value="REC"/>
    <property type="match status" value="1"/>
</dbReference>
<dbReference type="Gene3D" id="3.30.450.40">
    <property type="match status" value="1"/>
</dbReference>
<keyword evidence="5 12" id="KW-0597">Phosphoprotein</keyword>
<evidence type="ECO:0000256" key="2">
    <source>
        <dbReference type="ARBA" id="ARBA00004651"/>
    </source>
</evidence>
<dbReference type="InterPro" id="IPR036890">
    <property type="entry name" value="HATPase_C_sf"/>
</dbReference>
<dbReference type="RefSeq" id="WP_307151165.1">
    <property type="nucleotide sequence ID" value="NZ_JAUSTU010000014.1"/>
</dbReference>
<evidence type="ECO:0000256" key="11">
    <source>
        <dbReference type="ARBA" id="ARBA00023136"/>
    </source>
</evidence>
<evidence type="ECO:0000313" key="18">
    <source>
        <dbReference type="EMBL" id="MDQ0156659.1"/>
    </source>
</evidence>
<dbReference type="Gene3D" id="1.10.287.130">
    <property type="match status" value="1"/>
</dbReference>
<dbReference type="Gene3D" id="3.40.50.2300">
    <property type="match status" value="1"/>
</dbReference>
<dbReference type="PANTHER" id="PTHR45339:SF1">
    <property type="entry name" value="HYBRID SIGNAL TRANSDUCTION HISTIDINE KINASE J"/>
    <property type="match status" value="1"/>
</dbReference>
<accession>A0ABT9V6T5</accession>
<dbReference type="SMART" id="SM00304">
    <property type="entry name" value="HAMP"/>
    <property type="match status" value="1"/>
</dbReference>
<keyword evidence="13" id="KW-0175">Coiled coil</keyword>
<feature type="domain" description="Response regulatory" evidence="16">
    <location>
        <begin position="779"/>
        <end position="896"/>
    </location>
</feature>
<keyword evidence="11 14" id="KW-0472">Membrane</keyword>
<proteinExistence type="predicted"/>
<dbReference type="InterPro" id="IPR003018">
    <property type="entry name" value="GAF"/>
</dbReference>
<comment type="subcellular location">
    <subcellularLocation>
        <location evidence="2">Cell membrane</location>
        <topology evidence="2">Multi-pass membrane protein</topology>
    </subcellularLocation>
</comment>
<evidence type="ECO:0000256" key="6">
    <source>
        <dbReference type="ARBA" id="ARBA00022679"/>
    </source>
</evidence>
<evidence type="ECO:0000256" key="5">
    <source>
        <dbReference type="ARBA" id="ARBA00022553"/>
    </source>
</evidence>
<reference evidence="18 19" key="1">
    <citation type="submission" date="2023-07" db="EMBL/GenBank/DDBJ databases">
        <title>Genomic Encyclopedia of Type Strains, Phase IV (KMG-IV): sequencing the most valuable type-strain genomes for metagenomic binning, comparative biology and taxonomic classification.</title>
        <authorList>
            <person name="Goeker M."/>
        </authorList>
    </citation>
    <scope>NUCLEOTIDE SEQUENCE [LARGE SCALE GENOMIC DNA]</scope>
    <source>
        <strain evidence="18 19">DSM 23948</strain>
    </source>
</reference>
<feature type="domain" description="HAMP" evidence="17">
    <location>
        <begin position="206"/>
        <end position="259"/>
    </location>
</feature>
<dbReference type="Gene3D" id="6.10.340.10">
    <property type="match status" value="1"/>
</dbReference>
<evidence type="ECO:0000259" key="17">
    <source>
        <dbReference type="PROSITE" id="PS50885"/>
    </source>
</evidence>
<keyword evidence="9" id="KW-0067">ATP-binding</keyword>
<evidence type="ECO:0000256" key="9">
    <source>
        <dbReference type="ARBA" id="ARBA00022840"/>
    </source>
</evidence>
<dbReference type="Pfam" id="PF00072">
    <property type="entry name" value="Response_reg"/>
    <property type="match status" value="1"/>
</dbReference>
<keyword evidence="14" id="KW-0812">Transmembrane</keyword>
<dbReference type="SMART" id="SM00065">
    <property type="entry name" value="GAF"/>
    <property type="match status" value="1"/>
</dbReference>
<dbReference type="InterPro" id="IPR003594">
    <property type="entry name" value="HATPase_dom"/>
</dbReference>
<dbReference type="CDD" id="cd00082">
    <property type="entry name" value="HisKA"/>
    <property type="match status" value="1"/>
</dbReference>
<feature type="modified residue" description="4-aspartylphosphate" evidence="12">
    <location>
        <position position="829"/>
    </location>
</feature>
<dbReference type="InterPro" id="IPR011006">
    <property type="entry name" value="CheY-like_superfamily"/>
</dbReference>
<dbReference type="Pfam" id="PF02518">
    <property type="entry name" value="HATPase_c"/>
    <property type="match status" value="1"/>
</dbReference>
<dbReference type="SUPFAM" id="SSF55781">
    <property type="entry name" value="GAF domain-like"/>
    <property type="match status" value="1"/>
</dbReference>
<dbReference type="Pfam" id="PF13185">
    <property type="entry name" value="GAF_2"/>
    <property type="match status" value="1"/>
</dbReference>
<dbReference type="InterPro" id="IPR024478">
    <property type="entry name" value="HlyB_4HB_MCP"/>
</dbReference>
<dbReference type="PROSITE" id="PS50110">
    <property type="entry name" value="RESPONSE_REGULATORY"/>
    <property type="match status" value="1"/>
</dbReference>
<feature type="coiled-coil region" evidence="13">
    <location>
        <begin position="430"/>
        <end position="499"/>
    </location>
</feature>
<dbReference type="InterPro" id="IPR001789">
    <property type="entry name" value="Sig_transdc_resp-reg_receiver"/>
</dbReference>
<evidence type="ECO:0000256" key="13">
    <source>
        <dbReference type="SAM" id="Coils"/>
    </source>
</evidence>
<evidence type="ECO:0000256" key="1">
    <source>
        <dbReference type="ARBA" id="ARBA00000085"/>
    </source>
</evidence>
<comment type="catalytic activity">
    <reaction evidence="1">
        <text>ATP + protein L-histidine = ADP + protein N-phospho-L-histidine.</text>
        <dbReference type="EC" id="2.7.13.3"/>
    </reaction>
</comment>
<dbReference type="Pfam" id="PF12729">
    <property type="entry name" value="4HB_MCP_1"/>
    <property type="match status" value="1"/>
</dbReference>
<dbReference type="Proteomes" id="UP001231362">
    <property type="component" value="Unassembled WGS sequence"/>
</dbReference>
<organism evidence="18 19">
    <name type="scientific">Anoxybacillus andreesenii</name>
    <dbReference type="NCBI Taxonomy" id="1325932"/>
    <lineage>
        <taxon>Bacteria</taxon>
        <taxon>Bacillati</taxon>
        <taxon>Bacillota</taxon>
        <taxon>Bacilli</taxon>
        <taxon>Bacillales</taxon>
        <taxon>Anoxybacillaceae</taxon>
        <taxon>Anoxybacillus</taxon>
    </lineage>
</organism>
<comment type="caution">
    <text evidence="18">The sequence shown here is derived from an EMBL/GenBank/DDBJ whole genome shotgun (WGS) entry which is preliminary data.</text>
</comment>
<keyword evidence="7" id="KW-0547">Nucleotide-binding</keyword>
<evidence type="ECO:0000259" key="16">
    <source>
        <dbReference type="PROSITE" id="PS50110"/>
    </source>
</evidence>
<evidence type="ECO:0000256" key="8">
    <source>
        <dbReference type="ARBA" id="ARBA00022777"/>
    </source>
</evidence>
<protein>
    <recommendedName>
        <fullName evidence="3">histidine kinase</fullName>
        <ecNumber evidence="3">2.7.13.3</ecNumber>
    </recommendedName>
</protein>
<dbReference type="PRINTS" id="PR00344">
    <property type="entry name" value="BCTRLSENSOR"/>
</dbReference>
<dbReference type="PROSITE" id="PS50109">
    <property type="entry name" value="HIS_KIN"/>
    <property type="match status" value="1"/>
</dbReference>
<evidence type="ECO:0000256" key="10">
    <source>
        <dbReference type="ARBA" id="ARBA00023012"/>
    </source>
</evidence>
<evidence type="ECO:0000256" key="3">
    <source>
        <dbReference type="ARBA" id="ARBA00012438"/>
    </source>
</evidence>
<keyword evidence="8 18" id="KW-0418">Kinase</keyword>
<dbReference type="InterPro" id="IPR005467">
    <property type="entry name" value="His_kinase_dom"/>
</dbReference>
<dbReference type="PROSITE" id="PS50885">
    <property type="entry name" value="HAMP"/>
    <property type="match status" value="1"/>
</dbReference>
<dbReference type="EMBL" id="JAUSTU010000014">
    <property type="protein sequence ID" value="MDQ0156659.1"/>
    <property type="molecule type" value="Genomic_DNA"/>
</dbReference>
<dbReference type="CDD" id="cd06225">
    <property type="entry name" value="HAMP"/>
    <property type="match status" value="1"/>
</dbReference>
<dbReference type="CDD" id="cd17546">
    <property type="entry name" value="REC_hyHK_CKI1_RcsC-like"/>
    <property type="match status" value="1"/>
</dbReference>
<evidence type="ECO:0000256" key="12">
    <source>
        <dbReference type="PROSITE-ProRule" id="PRU00169"/>
    </source>
</evidence>
<keyword evidence="4" id="KW-1003">Cell membrane</keyword>
<dbReference type="InterPro" id="IPR003660">
    <property type="entry name" value="HAMP_dom"/>
</dbReference>
<dbReference type="InterPro" id="IPR047347">
    <property type="entry name" value="YvaQ-like_sensor"/>
</dbReference>
<name>A0ABT9V6T5_9BACL</name>
<dbReference type="InterPro" id="IPR004358">
    <property type="entry name" value="Sig_transdc_His_kin-like_C"/>
</dbReference>
<dbReference type="InterPro" id="IPR003661">
    <property type="entry name" value="HisK_dim/P_dom"/>
</dbReference>
<gene>
    <name evidence="18" type="ORF">J2S07_002980</name>
</gene>
<evidence type="ECO:0000256" key="7">
    <source>
        <dbReference type="ARBA" id="ARBA00022741"/>
    </source>
</evidence>
<dbReference type="Pfam" id="PF00512">
    <property type="entry name" value="HisKA"/>
    <property type="match status" value="1"/>
</dbReference>
<dbReference type="InterPro" id="IPR029016">
    <property type="entry name" value="GAF-like_dom_sf"/>
</dbReference>
<dbReference type="CDD" id="cd19411">
    <property type="entry name" value="MCP2201-like_sensor"/>
    <property type="match status" value="1"/>
</dbReference>
<keyword evidence="14" id="KW-1133">Transmembrane helix</keyword>
<keyword evidence="19" id="KW-1185">Reference proteome</keyword>
<evidence type="ECO:0000256" key="4">
    <source>
        <dbReference type="ARBA" id="ARBA00022475"/>
    </source>
</evidence>
<dbReference type="SMART" id="SM00388">
    <property type="entry name" value="HisKA"/>
    <property type="match status" value="1"/>
</dbReference>
<dbReference type="SUPFAM" id="SSF47384">
    <property type="entry name" value="Homodimeric domain of signal transducing histidine kinase"/>
    <property type="match status" value="1"/>
</dbReference>
<dbReference type="Gene3D" id="3.30.565.10">
    <property type="entry name" value="Histidine kinase-like ATPase, C-terminal domain"/>
    <property type="match status" value="1"/>
</dbReference>